<keyword evidence="1" id="KW-0472">Membrane</keyword>
<evidence type="ECO:0000256" key="1">
    <source>
        <dbReference type="SAM" id="Phobius"/>
    </source>
</evidence>
<dbReference type="Proteomes" id="UP001501176">
    <property type="component" value="Unassembled WGS sequence"/>
</dbReference>
<evidence type="ECO:0008006" key="4">
    <source>
        <dbReference type="Google" id="ProtNLM"/>
    </source>
</evidence>
<keyword evidence="1" id="KW-1133">Transmembrane helix</keyword>
<comment type="caution">
    <text evidence="2">The sequence shown here is derived from an EMBL/GenBank/DDBJ whole genome shotgun (WGS) entry which is preliminary data.</text>
</comment>
<name>A0ABN0TE92_9BURK</name>
<organism evidence="2 3">
    <name type="scientific">Castellaniella daejeonensis</name>
    <dbReference type="NCBI Taxonomy" id="659013"/>
    <lineage>
        <taxon>Bacteria</taxon>
        <taxon>Pseudomonadati</taxon>
        <taxon>Pseudomonadota</taxon>
        <taxon>Betaproteobacteria</taxon>
        <taxon>Burkholderiales</taxon>
        <taxon>Alcaligenaceae</taxon>
        <taxon>Castellaniella</taxon>
    </lineage>
</organism>
<dbReference type="EMBL" id="BAAAFN010000006">
    <property type="protein sequence ID" value="GAA0219490.1"/>
    <property type="molecule type" value="Genomic_DNA"/>
</dbReference>
<proteinExistence type="predicted"/>
<evidence type="ECO:0000313" key="3">
    <source>
        <dbReference type="Proteomes" id="UP001501176"/>
    </source>
</evidence>
<accession>A0ABN0TE92</accession>
<sequence>MPDAAVAARGAATRAAAMARAESERARVTWVLFMSVFLSVFPAAPRWSRDGDRLRADCGAKMGKS</sequence>
<feature type="transmembrane region" description="Helical" evidence="1">
    <location>
        <begin position="28"/>
        <end position="45"/>
    </location>
</feature>
<reference evidence="2 3" key="1">
    <citation type="journal article" date="2019" name="Int. J. Syst. Evol. Microbiol.">
        <title>The Global Catalogue of Microorganisms (GCM) 10K type strain sequencing project: providing services to taxonomists for standard genome sequencing and annotation.</title>
        <authorList>
            <consortium name="The Broad Institute Genomics Platform"/>
            <consortium name="The Broad Institute Genome Sequencing Center for Infectious Disease"/>
            <person name="Wu L."/>
            <person name="Ma J."/>
        </authorList>
    </citation>
    <scope>NUCLEOTIDE SEQUENCE [LARGE SCALE GENOMIC DNA]</scope>
    <source>
        <strain evidence="2 3">JCM 16240</strain>
    </source>
</reference>
<protein>
    <recommendedName>
        <fullName evidence="4">ESPR domain-containing protein</fullName>
    </recommendedName>
</protein>
<keyword evidence="1" id="KW-0812">Transmembrane</keyword>
<keyword evidence="3" id="KW-1185">Reference proteome</keyword>
<gene>
    <name evidence="2" type="ORF">GCM10009125_05520</name>
</gene>
<evidence type="ECO:0000313" key="2">
    <source>
        <dbReference type="EMBL" id="GAA0219490.1"/>
    </source>
</evidence>